<keyword evidence="2" id="KW-0812">Transmembrane</keyword>
<feature type="transmembrane region" description="Helical" evidence="2">
    <location>
        <begin position="179"/>
        <end position="199"/>
    </location>
</feature>
<dbReference type="PANTHER" id="PTHR40448:SF1">
    <property type="entry name" value="TWO-COMPONENT SENSOR HISTIDINE KINASE"/>
    <property type="match status" value="1"/>
</dbReference>
<protein>
    <submittedName>
        <fullName evidence="4">Sakb</fullName>
    </submittedName>
</protein>
<keyword evidence="2" id="KW-1133">Transmembrane helix</keyword>
<dbReference type="OrthoDB" id="1652078at2"/>
<feature type="transmembrane region" description="Helical" evidence="2">
    <location>
        <begin position="78"/>
        <end position="105"/>
    </location>
</feature>
<keyword evidence="5" id="KW-1185">Reference proteome</keyword>
<evidence type="ECO:0000256" key="2">
    <source>
        <dbReference type="SAM" id="Phobius"/>
    </source>
</evidence>
<organism evidence="4 5">
    <name type="scientific">Dellaglioa algida DSM 15638</name>
    <dbReference type="NCBI Taxonomy" id="1423719"/>
    <lineage>
        <taxon>Bacteria</taxon>
        <taxon>Bacillati</taxon>
        <taxon>Bacillota</taxon>
        <taxon>Bacilli</taxon>
        <taxon>Lactobacillales</taxon>
        <taxon>Lactobacillaceae</taxon>
        <taxon>Dellaglioa</taxon>
    </lineage>
</organism>
<proteinExistence type="predicted"/>
<dbReference type="GO" id="GO:0042802">
    <property type="term" value="F:identical protein binding"/>
    <property type="evidence" value="ECO:0007669"/>
    <property type="project" value="TreeGrafter"/>
</dbReference>
<dbReference type="InterPro" id="IPR036890">
    <property type="entry name" value="HATPase_C_sf"/>
</dbReference>
<dbReference type="Pfam" id="PF14501">
    <property type="entry name" value="HATPase_c_5"/>
    <property type="match status" value="1"/>
</dbReference>
<name>A0A0R1HGT5_9LACO</name>
<accession>A0A0R1HGT5</accession>
<dbReference type="Proteomes" id="UP000051450">
    <property type="component" value="Unassembled WGS sequence"/>
</dbReference>
<evidence type="ECO:0000259" key="3">
    <source>
        <dbReference type="Pfam" id="PF14501"/>
    </source>
</evidence>
<evidence type="ECO:0000256" key="1">
    <source>
        <dbReference type="SAM" id="Coils"/>
    </source>
</evidence>
<dbReference type="AlphaFoldDB" id="A0A0R1HGT5"/>
<keyword evidence="1" id="KW-0175">Coiled coil</keyword>
<feature type="transmembrane region" description="Helical" evidence="2">
    <location>
        <begin position="12"/>
        <end position="32"/>
    </location>
</feature>
<dbReference type="PANTHER" id="PTHR40448">
    <property type="entry name" value="TWO-COMPONENT SENSOR HISTIDINE KINASE"/>
    <property type="match status" value="1"/>
</dbReference>
<feature type="transmembrane region" description="Helical" evidence="2">
    <location>
        <begin position="111"/>
        <end position="135"/>
    </location>
</feature>
<dbReference type="PATRIC" id="fig|1423719.4.peg.1462"/>
<dbReference type="STRING" id="1423719.FC66_GL001438"/>
<keyword evidence="2" id="KW-0472">Membrane</keyword>
<dbReference type="EMBL" id="AZDI01000008">
    <property type="protein sequence ID" value="KRK45471.1"/>
    <property type="molecule type" value="Genomic_DNA"/>
</dbReference>
<feature type="transmembrane region" description="Helical" evidence="2">
    <location>
        <begin position="147"/>
        <end position="173"/>
    </location>
</feature>
<evidence type="ECO:0000313" key="5">
    <source>
        <dbReference type="Proteomes" id="UP000051450"/>
    </source>
</evidence>
<gene>
    <name evidence="4" type="ORF">FC66_GL001438</name>
</gene>
<reference evidence="4 5" key="1">
    <citation type="journal article" date="2015" name="Genome Announc.">
        <title>Expanding the biotechnology potential of lactobacilli through comparative genomics of 213 strains and associated genera.</title>
        <authorList>
            <person name="Sun Z."/>
            <person name="Harris H.M."/>
            <person name="McCann A."/>
            <person name="Guo C."/>
            <person name="Argimon S."/>
            <person name="Zhang W."/>
            <person name="Yang X."/>
            <person name="Jeffery I.B."/>
            <person name="Cooney J.C."/>
            <person name="Kagawa T.F."/>
            <person name="Liu W."/>
            <person name="Song Y."/>
            <person name="Salvetti E."/>
            <person name="Wrobel A."/>
            <person name="Rasinkangas P."/>
            <person name="Parkhill J."/>
            <person name="Rea M.C."/>
            <person name="O'Sullivan O."/>
            <person name="Ritari J."/>
            <person name="Douillard F.P."/>
            <person name="Paul Ross R."/>
            <person name="Yang R."/>
            <person name="Briner A.E."/>
            <person name="Felis G.E."/>
            <person name="de Vos W.M."/>
            <person name="Barrangou R."/>
            <person name="Klaenhammer T.R."/>
            <person name="Caufield P.W."/>
            <person name="Cui Y."/>
            <person name="Zhang H."/>
            <person name="O'Toole P.W."/>
        </authorList>
    </citation>
    <scope>NUCLEOTIDE SEQUENCE [LARGE SCALE GENOMIC DNA]</scope>
    <source>
        <strain evidence="4 5">DSM 15638</strain>
    </source>
</reference>
<dbReference type="Gene3D" id="3.30.565.10">
    <property type="entry name" value="Histidine kinase-like ATPase, C-terminal domain"/>
    <property type="match status" value="1"/>
</dbReference>
<feature type="domain" description="Sensor histidine kinase NatK-like C-terminal" evidence="3">
    <location>
        <begin position="327"/>
        <end position="427"/>
    </location>
</feature>
<comment type="caution">
    <text evidence="4">The sequence shown here is derived from an EMBL/GenBank/DDBJ whole genome shotgun (WGS) entry which is preliminary data.</text>
</comment>
<dbReference type="SUPFAM" id="SSF55874">
    <property type="entry name" value="ATPase domain of HSP90 chaperone/DNA topoisomerase II/histidine kinase"/>
    <property type="match status" value="1"/>
</dbReference>
<sequence length="430" mass="50399">MLLLIDTKAYILRSLLDDLLFYVLFFSINRQGTVRKRVIFILFFLPITFLVELYSDISDVIPILSGYYILKVKKEKDYLLLNDLLFCTFIIFCVTTLSSTIMVQILPHNRIVGLTGIFIQLFVEIIVISVIIFFYKKNKFHTVAEKYGSATIACLLIYLLLVISLISYAAHYYNAYDHFVFGIMIFLIIQTVFVVFLFLKILTRQKAKYKAQIEKQELENLKKYTESLEKQQQQLSKFRHDYKNLLLSFKEIAKSDYSVVLTEQIEMLESYSDKYLDKGEFDYKALYNIHNDFIKSLLIAKLHQAKKLDVICHFECQKPLYDVMIPIFDCVRILGILLDNAIEAASECDNRSLNLMVYQDDSQIEFIIKNTYKKLNISIERLQKRGISTKKNHSGLGLDTIQEFNQKYPNIFIQYQQEDGFFSAQLILLK</sequence>
<dbReference type="InterPro" id="IPR032834">
    <property type="entry name" value="NatK-like_C"/>
</dbReference>
<evidence type="ECO:0000313" key="4">
    <source>
        <dbReference type="EMBL" id="KRK45471.1"/>
    </source>
</evidence>
<feature type="coiled-coil region" evidence="1">
    <location>
        <begin position="199"/>
        <end position="241"/>
    </location>
</feature>